<sequence>MLQGRNFLRVSDFSQAELRNLVDFALHLKDLKARGIPHPYLEGQNLALVFNKASTRTRAAFTVAASDLGADLEYFSTADMQLGTKESVADTARVLGRIFDGIGFRGAAQEDVDILAAEAGVPVWNALTDLAHPMQMVGDYMTLKEAYGDLAGLKLVYVGDGRNNVANSLLLAGLILGVEVVIAAPESLQPNAQVRALADRLSETYGTPYQLTEDVHTAVQEADAIYTDVWVSMGEEDQLEERINLLQPYQVNAQLMAETGKDTIFMHCLPAYHNGESEKGRALVDQYGEAAFEVTDEVFQSEAGWQFQQAENRLHSTKAILAATNGHLFVPGV</sequence>
<dbReference type="Proteomes" id="UP000069912">
    <property type="component" value="Chromosome"/>
</dbReference>
<comment type="catalytic activity">
    <reaction evidence="6 7">
        <text>carbamoyl phosphate + L-ornithine = L-citrulline + phosphate + H(+)</text>
        <dbReference type="Rhea" id="RHEA:19513"/>
        <dbReference type="ChEBI" id="CHEBI:15378"/>
        <dbReference type="ChEBI" id="CHEBI:43474"/>
        <dbReference type="ChEBI" id="CHEBI:46911"/>
        <dbReference type="ChEBI" id="CHEBI:57743"/>
        <dbReference type="ChEBI" id="CHEBI:58228"/>
        <dbReference type="EC" id="2.1.3.3"/>
    </reaction>
</comment>
<dbReference type="KEGG" id="asan:AWM72_05135"/>
<gene>
    <name evidence="11" type="primary">argF</name>
    <name evidence="10" type="ORF">AWM72_05135</name>
    <name evidence="11" type="ORF">CYJ28_04365</name>
</gene>
<keyword evidence="12" id="KW-1185">Reference proteome</keyword>
<evidence type="ECO:0000313" key="11">
    <source>
        <dbReference type="EMBL" id="PKZ22355.1"/>
    </source>
</evidence>
<dbReference type="InterPro" id="IPR024904">
    <property type="entry name" value="OTCase_ArgI"/>
</dbReference>
<feature type="domain" description="Aspartate/ornithine carbamoyltransferase Asp/Orn-binding" evidence="8">
    <location>
        <begin position="152"/>
        <end position="323"/>
    </location>
</feature>
<feature type="binding site" evidence="7">
    <location>
        <begin position="268"/>
        <end position="269"/>
    </location>
    <ligand>
        <name>carbamoyl phosphate</name>
        <dbReference type="ChEBI" id="CHEBI:58228"/>
    </ligand>
</feature>
<dbReference type="Pfam" id="PF02729">
    <property type="entry name" value="OTCace_N"/>
    <property type="match status" value="1"/>
</dbReference>
<reference evidence="12" key="2">
    <citation type="submission" date="2016-01" db="EMBL/GenBank/DDBJ databases">
        <title>Six Aerococcus type strain genome sequencing and assembly using PacBio and Illumina Hiseq.</title>
        <authorList>
            <person name="Carkaci D."/>
            <person name="Dargis R."/>
            <person name="Nielsen X.C."/>
            <person name="Skovgaard O."/>
            <person name="Fuursted K."/>
            <person name="Christensen J.J."/>
        </authorList>
    </citation>
    <scope>NUCLEOTIDE SEQUENCE [LARGE SCALE GENOMIC DNA]</scope>
    <source>
        <strain evidence="12">CCUG43001</strain>
    </source>
</reference>
<feature type="binding site" evidence="7">
    <location>
        <begin position="232"/>
        <end position="233"/>
    </location>
    <ligand>
        <name>L-ornithine</name>
        <dbReference type="ChEBI" id="CHEBI:46911"/>
    </ligand>
</feature>
<dbReference type="InterPro" id="IPR006131">
    <property type="entry name" value="Asp_carbamoyltransf_Asp/Orn-bd"/>
</dbReference>
<dbReference type="GO" id="GO:0004585">
    <property type="term" value="F:ornithine carbamoyltransferase activity"/>
    <property type="evidence" value="ECO:0007669"/>
    <property type="project" value="UniProtKB-UniRule"/>
</dbReference>
<dbReference type="InterPro" id="IPR006132">
    <property type="entry name" value="Asp/Orn_carbamoyltranf_P-bd"/>
</dbReference>
<comment type="subcellular location">
    <subcellularLocation>
        <location evidence="1 7">Cytoplasm</location>
    </subcellularLocation>
</comment>
<comment type="similarity">
    <text evidence="2 7">Belongs to the aspartate/ornithine carbamoyltransferase superfamily. OTCase family.</text>
</comment>
<feature type="binding site" evidence="7">
    <location>
        <position position="228"/>
    </location>
    <ligand>
        <name>L-ornithine</name>
        <dbReference type="ChEBI" id="CHEBI:46911"/>
    </ligand>
</feature>
<evidence type="ECO:0000256" key="7">
    <source>
        <dbReference type="HAMAP-Rule" id="MF_01109"/>
    </source>
</evidence>
<dbReference type="HAMAP" id="MF_01109">
    <property type="entry name" value="OTCase"/>
    <property type="match status" value="1"/>
</dbReference>
<dbReference type="GO" id="GO:0042450">
    <property type="term" value="P:L-arginine biosynthetic process via ornithine"/>
    <property type="evidence" value="ECO:0007669"/>
    <property type="project" value="UniProtKB-UniRule"/>
</dbReference>
<dbReference type="PANTHER" id="PTHR45753">
    <property type="entry name" value="ORNITHINE CARBAMOYLTRANSFERASE, MITOCHONDRIAL"/>
    <property type="match status" value="1"/>
</dbReference>
<evidence type="ECO:0000259" key="8">
    <source>
        <dbReference type="Pfam" id="PF00185"/>
    </source>
</evidence>
<dbReference type="NCBIfam" id="NF001986">
    <property type="entry name" value="PRK00779.1"/>
    <property type="match status" value="1"/>
</dbReference>
<dbReference type="RefSeq" id="WP_067974248.1">
    <property type="nucleotide sequence ID" value="NZ_CAJHKM010000001.1"/>
</dbReference>
<evidence type="ECO:0000256" key="4">
    <source>
        <dbReference type="ARBA" id="ARBA00022490"/>
    </source>
</evidence>
<evidence type="ECO:0000256" key="6">
    <source>
        <dbReference type="ARBA" id="ARBA00048772"/>
    </source>
</evidence>
<dbReference type="InterPro" id="IPR002292">
    <property type="entry name" value="Orn/put_carbamltrans"/>
</dbReference>
<evidence type="ECO:0000256" key="3">
    <source>
        <dbReference type="ARBA" id="ARBA00013007"/>
    </source>
</evidence>
<reference evidence="11 13" key="3">
    <citation type="submission" date="2017-12" db="EMBL/GenBank/DDBJ databases">
        <title>Phylogenetic diversity of female urinary microbiome.</title>
        <authorList>
            <person name="Thomas-White K."/>
            <person name="Wolfe A.J."/>
        </authorList>
    </citation>
    <scope>NUCLEOTIDE SEQUENCE [LARGE SCALE GENOMIC DNA]</scope>
    <source>
        <strain evidence="11 13">UMB0139</strain>
    </source>
</reference>
<evidence type="ECO:0000256" key="2">
    <source>
        <dbReference type="ARBA" id="ARBA00007805"/>
    </source>
</evidence>
<dbReference type="GeneID" id="92903447"/>
<feature type="binding site" evidence="7">
    <location>
        <begin position="132"/>
        <end position="135"/>
    </location>
    <ligand>
        <name>carbamoyl phosphate</name>
        <dbReference type="ChEBI" id="CHEBI:58228"/>
    </ligand>
</feature>
<feature type="binding site" evidence="7">
    <location>
        <position position="105"/>
    </location>
    <ligand>
        <name>carbamoyl phosphate</name>
        <dbReference type="ChEBI" id="CHEBI:58228"/>
    </ligand>
</feature>
<feature type="binding site" evidence="7">
    <location>
        <begin position="54"/>
        <end position="57"/>
    </location>
    <ligand>
        <name>carbamoyl phosphate</name>
        <dbReference type="ChEBI" id="CHEBI:58228"/>
    </ligand>
</feature>
<dbReference type="PROSITE" id="PS00097">
    <property type="entry name" value="CARBAMOYLTRANSFERASE"/>
    <property type="match status" value="1"/>
</dbReference>
<organism evidence="10 12">
    <name type="scientific">Aerococcus sanguinicola</name>
    <dbReference type="NCBI Taxonomy" id="119206"/>
    <lineage>
        <taxon>Bacteria</taxon>
        <taxon>Bacillati</taxon>
        <taxon>Bacillota</taxon>
        <taxon>Bacilli</taxon>
        <taxon>Lactobacillales</taxon>
        <taxon>Aerococcaceae</taxon>
        <taxon>Aerococcus</taxon>
    </lineage>
</organism>
<evidence type="ECO:0000313" key="13">
    <source>
        <dbReference type="Proteomes" id="UP000234239"/>
    </source>
</evidence>
<dbReference type="EC" id="2.1.3.3" evidence="3 7"/>
<feature type="binding site" evidence="7">
    <location>
        <position position="164"/>
    </location>
    <ligand>
        <name>L-ornithine</name>
        <dbReference type="ChEBI" id="CHEBI:46911"/>
    </ligand>
</feature>
<dbReference type="EMBL" id="CP014160">
    <property type="protein sequence ID" value="AMB94181.1"/>
    <property type="molecule type" value="Genomic_DNA"/>
</dbReference>
<evidence type="ECO:0000259" key="9">
    <source>
        <dbReference type="Pfam" id="PF02729"/>
    </source>
</evidence>
<dbReference type="GO" id="GO:0019240">
    <property type="term" value="P:citrulline biosynthetic process"/>
    <property type="evidence" value="ECO:0007669"/>
    <property type="project" value="TreeGrafter"/>
</dbReference>
<dbReference type="FunFam" id="3.40.50.1370:FF:000008">
    <property type="entry name" value="Ornithine carbamoyltransferase"/>
    <property type="match status" value="1"/>
</dbReference>
<dbReference type="PRINTS" id="PR00100">
    <property type="entry name" value="AOTCASE"/>
</dbReference>
<keyword evidence="5 7" id="KW-0808">Transferase</keyword>
<evidence type="ECO:0000256" key="5">
    <source>
        <dbReference type="ARBA" id="ARBA00022679"/>
    </source>
</evidence>
<dbReference type="Proteomes" id="UP000234239">
    <property type="component" value="Unassembled WGS sequence"/>
</dbReference>
<reference evidence="10 12" key="1">
    <citation type="journal article" date="2016" name="Genome Announc.">
        <title>Complete Genome Sequences of Aerococcus christensenii CCUG 28831T, Aerococcus sanguinicola CCUG 43001T, Aerococcus urinae CCUG 36881T, Aerococcus urinaeequi CCUG 28094T, Aerococcus urinaehominis CCUG 42038 BT, and Aerococcus viridans CCUG 4311T.</title>
        <authorList>
            <person name="Carkaci D."/>
            <person name="Dargis R."/>
            <person name="Nielsen X.C."/>
            <person name="Skovgaard O."/>
            <person name="Fuursted K."/>
            <person name="Christensen J.J."/>
        </authorList>
    </citation>
    <scope>NUCLEOTIDE SEQUENCE [LARGE SCALE GENOMIC DNA]</scope>
    <source>
        <strain evidence="10 12">CCUG43001</strain>
    </source>
</reference>
<dbReference type="NCBIfam" id="TIGR00658">
    <property type="entry name" value="orni_carb_tr"/>
    <property type="match status" value="1"/>
</dbReference>
<dbReference type="Gene3D" id="3.40.50.1370">
    <property type="entry name" value="Aspartate/ornithine carbamoyltransferase"/>
    <property type="match status" value="2"/>
</dbReference>
<evidence type="ECO:0000256" key="1">
    <source>
        <dbReference type="ARBA" id="ARBA00004496"/>
    </source>
</evidence>
<dbReference type="PANTHER" id="PTHR45753:SF1">
    <property type="entry name" value="ORNITHINE CARBAMOYLTRANSFERASE, CATABOLIC"/>
    <property type="match status" value="1"/>
</dbReference>
<evidence type="ECO:0000313" key="12">
    <source>
        <dbReference type="Proteomes" id="UP000069912"/>
    </source>
</evidence>
<dbReference type="PRINTS" id="PR00102">
    <property type="entry name" value="OTCASE"/>
</dbReference>
<proteinExistence type="inferred from homology"/>
<dbReference type="GO" id="GO:0016597">
    <property type="term" value="F:amino acid binding"/>
    <property type="evidence" value="ECO:0007669"/>
    <property type="project" value="InterPro"/>
</dbReference>
<dbReference type="SUPFAM" id="SSF53671">
    <property type="entry name" value="Aspartate/ornithine carbamoyltransferase"/>
    <property type="match status" value="1"/>
</dbReference>
<dbReference type="EMBL" id="PKGY01000002">
    <property type="protein sequence ID" value="PKZ22355.1"/>
    <property type="molecule type" value="Genomic_DNA"/>
</dbReference>
<dbReference type="GO" id="GO:0005737">
    <property type="term" value="C:cytoplasm"/>
    <property type="evidence" value="ECO:0007669"/>
    <property type="project" value="UniProtKB-SubCell"/>
</dbReference>
<dbReference type="InterPro" id="IPR036901">
    <property type="entry name" value="Asp/Orn_carbamoylTrfase_sf"/>
</dbReference>
<dbReference type="Pfam" id="PF00185">
    <property type="entry name" value="OTCace"/>
    <property type="match status" value="1"/>
</dbReference>
<feature type="binding site" evidence="7">
    <location>
        <position position="313"/>
    </location>
    <ligand>
        <name>carbamoyl phosphate</name>
        <dbReference type="ChEBI" id="CHEBI:58228"/>
    </ligand>
</feature>
<keyword evidence="4 7" id="KW-0963">Cytoplasm</keyword>
<dbReference type="InterPro" id="IPR006130">
    <property type="entry name" value="Asp/Orn_carbamoylTrfase"/>
</dbReference>
<evidence type="ECO:0000313" key="10">
    <source>
        <dbReference type="EMBL" id="AMB94181.1"/>
    </source>
</evidence>
<accession>A0A109RD93</accession>
<dbReference type="OrthoDB" id="9802587at2"/>
<protein>
    <recommendedName>
        <fullName evidence="3 7">Ornithine carbamoyltransferase</fullName>
        <shortName evidence="7">OTCase</shortName>
        <ecNumber evidence="3 7">2.1.3.3</ecNumber>
    </recommendedName>
</protein>
<feature type="binding site" evidence="7">
    <location>
        <position position="81"/>
    </location>
    <ligand>
        <name>carbamoyl phosphate</name>
        <dbReference type="ChEBI" id="CHEBI:58228"/>
    </ligand>
</feature>
<dbReference type="AlphaFoldDB" id="A0A109RD93"/>
<feature type="domain" description="Aspartate/ornithine carbamoyltransferase carbamoyl-P binding" evidence="9">
    <location>
        <begin position="5"/>
        <end position="145"/>
    </location>
</feature>
<name>A0A109RD93_9LACT</name>